<dbReference type="GO" id="GO:0043093">
    <property type="term" value="P:FtsZ-dependent cytokinesis"/>
    <property type="evidence" value="ECO:0007669"/>
    <property type="project" value="UniProtKB-UniRule"/>
</dbReference>
<feature type="compositionally biased region" description="Low complexity" evidence="7">
    <location>
        <begin position="341"/>
        <end position="356"/>
    </location>
</feature>
<keyword evidence="3 4" id="KW-0342">GTP-binding</keyword>
<dbReference type="CDD" id="cd02201">
    <property type="entry name" value="FtsZ_type1"/>
    <property type="match status" value="1"/>
</dbReference>
<evidence type="ECO:0000313" key="10">
    <source>
        <dbReference type="EMBL" id="PJJ42072.1"/>
    </source>
</evidence>
<accession>A0A2M9A8P2</accession>
<evidence type="ECO:0000256" key="4">
    <source>
        <dbReference type="HAMAP-Rule" id="MF_00909"/>
    </source>
</evidence>
<evidence type="ECO:0000259" key="8">
    <source>
        <dbReference type="SMART" id="SM00864"/>
    </source>
</evidence>
<dbReference type="HAMAP" id="MF_00909">
    <property type="entry name" value="FtsZ"/>
    <property type="match status" value="1"/>
</dbReference>
<dbReference type="OrthoDB" id="9813375at2"/>
<dbReference type="SUPFAM" id="SSF55307">
    <property type="entry name" value="Tubulin C-terminal domain-like"/>
    <property type="match status" value="1"/>
</dbReference>
<dbReference type="PROSITE" id="PS01135">
    <property type="entry name" value="FTSZ_2"/>
    <property type="match status" value="1"/>
</dbReference>
<dbReference type="Gene3D" id="3.30.1330.20">
    <property type="entry name" value="Tubulin/FtsZ, C-terminal domain"/>
    <property type="match status" value="1"/>
</dbReference>
<gene>
    <name evidence="4" type="primary">ftsZ</name>
    <name evidence="10" type="ORF">BGX16_2088</name>
</gene>
<comment type="similarity">
    <text evidence="1 4 6">Belongs to the FtsZ family.</text>
</comment>
<dbReference type="Gene3D" id="3.40.50.1440">
    <property type="entry name" value="Tubulin/FtsZ, GTPase domain"/>
    <property type="match status" value="1"/>
</dbReference>
<comment type="function">
    <text evidence="4 6">Essential cell division protein that forms a contractile ring structure (Z ring) at the future cell division site. The regulation of the ring assembly controls the timing and the location of cell division. One of the functions of the FtsZ ring is to recruit other cell division proteins to the septum to produce a new cell wall between the dividing cells. Binds GTP and shows GTPase activity.</text>
</comment>
<dbReference type="InterPro" id="IPR003008">
    <property type="entry name" value="Tubulin_FtsZ_GTPase"/>
</dbReference>
<dbReference type="Pfam" id="PF12327">
    <property type="entry name" value="FtsZ_C"/>
    <property type="match status" value="1"/>
</dbReference>
<keyword evidence="2 4" id="KW-0547">Nucleotide-binding</keyword>
<dbReference type="PRINTS" id="PR00423">
    <property type="entry name" value="CELLDVISFTSZ"/>
</dbReference>
<dbReference type="SMART" id="SM00865">
    <property type="entry name" value="Tubulin_C"/>
    <property type="match status" value="1"/>
</dbReference>
<dbReference type="InterPro" id="IPR018316">
    <property type="entry name" value="Tubulin/FtsZ_2-layer-sand-dom"/>
</dbReference>
<dbReference type="FunFam" id="3.40.50.1440:FF:000001">
    <property type="entry name" value="Cell division protein FtsZ"/>
    <property type="match status" value="1"/>
</dbReference>
<evidence type="ECO:0000256" key="3">
    <source>
        <dbReference type="ARBA" id="ARBA00023134"/>
    </source>
</evidence>
<feature type="binding site" evidence="4">
    <location>
        <position position="200"/>
    </location>
    <ligand>
        <name>GTP</name>
        <dbReference type="ChEBI" id="CHEBI:37565"/>
    </ligand>
</feature>
<feature type="region of interest" description="Disordered" evidence="7">
    <location>
        <begin position="335"/>
        <end position="361"/>
    </location>
</feature>
<dbReference type="GO" id="GO:0032153">
    <property type="term" value="C:cell division site"/>
    <property type="evidence" value="ECO:0007669"/>
    <property type="project" value="UniProtKB-UniRule"/>
</dbReference>
<dbReference type="SUPFAM" id="SSF52490">
    <property type="entry name" value="Tubulin nucleotide-binding domain-like"/>
    <property type="match status" value="1"/>
</dbReference>
<dbReference type="PANTHER" id="PTHR30314:SF3">
    <property type="entry name" value="MITOCHONDRIAL DIVISION PROTEIN FSZA"/>
    <property type="match status" value="1"/>
</dbReference>
<dbReference type="InterPro" id="IPR024757">
    <property type="entry name" value="FtsZ_C"/>
</dbReference>
<keyword evidence="4 6" id="KW-0131">Cell cycle</keyword>
<protein>
    <recommendedName>
        <fullName evidence="4 5">Cell division protein FtsZ</fullName>
    </recommendedName>
</protein>
<feature type="binding site" evidence="4">
    <location>
        <begin position="121"/>
        <end position="123"/>
    </location>
    <ligand>
        <name>GTP</name>
        <dbReference type="ChEBI" id="CHEBI:37565"/>
    </ligand>
</feature>
<dbReference type="GO" id="GO:0000917">
    <property type="term" value="P:division septum assembly"/>
    <property type="evidence" value="ECO:0007669"/>
    <property type="project" value="UniProtKB-KW"/>
</dbReference>
<evidence type="ECO:0000256" key="6">
    <source>
        <dbReference type="RuleBase" id="RU000631"/>
    </source>
</evidence>
<dbReference type="PANTHER" id="PTHR30314">
    <property type="entry name" value="CELL DIVISION PROTEIN FTSZ-RELATED"/>
    <property type="match status" value="1"/>
</dbReference>
<organism evidence="10 11">
    <name type="scientific">Hallerella succinigenes</name>
    <dbReference type="NCBI Taxonomy" id="1896222"/>
    <lineage>
        <taxon>Bacteria</taxon>
        <taxon>Pseudomonadati</taxon>
        <taxon>Fibrobacterota</taxon>
        <taxon>Fibrobacteria</taxon>
        <taxon>Fibrobacterales</taxon>
        <taxon>Fibrobacteraceae</taxon>
        <taxon>Hallerella</taxon>
    </lineage>
</organism>
<feature type="domain" description="Tubulin/FtsZ 2-layer sandwich" evidence="9">
    <location>
        <begin position="220"/>
        <end position="340"/>
    </location>
</feature>
<proteinExistence type="inferred from homology"/>
<dbReference type="EMBL" id="PGEX01000001">
    <property type="protein sequence ID" value="PJJ42072.1"/>
    <property type="molecule type" value="Genomic_DNA"/>
</dbReference>
<feature type="binding site" evidence="4">
    <location>
        <position position="152"/>
    </location>
    <ligand>
        <name>GTP</name>
        <dbReference type="ChEBI" id="CHEBI:37565"/>
    </ligand>
</feature>
<sequence length="520" mass="55541">MNEQLDNMADYEAKHIIASNADHKAKIKIVGVGGAGGNAVNRMVSMNIKDAEFIAINTDALALDNNLADEKIAIGQKTTKKLGAGAKPEVGRQALMEDKETVEHKLEGADMVFISAGMGGGTGTGAAPVVAEIAHKLGILTVAVVTMPFKWEGPIRRRNAEKGLAALRQAVDSIIVINNQRIMEVIEKNTPMKDAFLKVDEVLGNAVRSICDIMFIHGTINVDFNDARTIMQNGGSALMGTGVASGEGRTLKAAQEAIACPLLDNVKVCGASGALINVAHGENFSMFEYNEALEFLYEQIGEENVPNIVAGDVTIPELGDRVSITVIATGFEKNNEEDAPFEAPAAKATAPKASAPHVEQSIERPTIDWAKAAQMPVEESAPAAPAPVAQAPVAEAPVAQAPAAKSVESAPLQQTMQFEASPTQRTRVIRPVEALIAEERPRQTAPMFADSFLNPEFNVRRQVVEEDVPTMVMPKVNANPLRTMSAPAVAKQMEEPMASAEENQYGMPAFLKPSISEDEF</sequence>
<feature type="binding site" evidence="4">
    <location>
        <position position="156"/>
    </location>
    <ligand>
        <name>GTP</name>
        <dbReference type="ChEBI" id="CHEBI:37565"/>
    </ligand>
</feature>
<comment type="caution">
    <text evidence="10">The sequence shown here is derived from an EMBL/GenBank/DDBJ whole genome shotgun (WGS) entry which is preliminary data.</text>
</comment>
<dbReference type="Proteomes" id="UP000231134">
    <property type="component" value="Unassembled WGS sequence"/>
</dbReference>
<dbReference type="RefSeq" id="WP_100425962.1">
    <property type="nucleotide sequence ID" value="NZ_PGEX01000001.1"/>
</dbReference>
<comment type="subunit">
    <text evidence="4">Homodimer. Polymerizes to form a dynamic ring structure in a strictly GTP-dependent manner. Interacts directly with several other division proteins.</text>
</comment>
<keyword evidence="11" id="KW-1185">Reference proteome</keyword>
<name>A0A2M9A8P2_9BACT</name>
<dbReference type="InterPro" id="IPR020805">
    <property type="entry name" value="Cell_div_FtsZ_CS"/>
</dbReference>
<dbReference type="InterPro" id="IPR000158">
    <property type="entry name" value="Cell_div_FtsZ"/>
</dbReference>
<feature type="domain" description="Tubulin/FtsZ GTPase" evidence="8">
    <location>
        <begin position="26"/>
        <end position="218"/>
    </location>
</feature>
<dbReference type="SMART" id="SM00864">
    <property type="entry name" value="Tubulin"/>
    <property type="match status" value="1"/>
</dbReference>
<dbReference type="NCBIfam" id="TIGR00065">
    <property type="entry name" value="ftsZ"/>
    <property type="match status" value="1"/>
</dbReference>
<evidence type="ECO:0000256" key="2">
    <source>
        <dbReference type="ARBA" id="ARBA00022741"/>
    </source>
</evidence>
<evidence type="ECO:0000256" key="7">
    <source>
        <dbReference type="SAM" id="MobiDB-lite"/>
    </source>
</evidence>
<dbReference type="InterPro" id="IPR037103">
    <property type="entry name" value="Tubulin/FtsZ-like_C"/>
</dbReference>
<feature type="binding site" evidence="4">
    <location>
        <begin position="34"/>
        <end position="38"/>
    </location>
    <ligand>
        <name>GTP</name>
        <dbReference type="ChEBI" id="CHEBI:37565"/>
    </ligand>
</feature>
<evidence type="ECO:0000259" key="9">
    <source>
        <dbReference type="SMART" id="SM00865"/>
    </source>
</evidence>
<evidence type="ECO:0000256" key="1">
    <source>
        <dbReference type="ARBA" id="ARBA00009690"/>
    </source>
</evidence>
<keyword evidence="4 6" id="KW-0717">Septation</keyword>
<dbReference type="Pfam" id="PF00091">
    <property type="entry name" value="Tubulin"/>
    <property type="match status" value="1"/>
</dbReference>
<dbReference type="InterPro" id="IPR045061">
    <property type="entry name" value="FtsZ/CetZ"/>
</dbReference>
<dbReference type="GO" id="GO:0003924">
    <property type="term" value="F:GTPase activity"/>
    <property type="evidence" value="ECO:0007669"/>
    <property type="project" value="UniProtKB-UniRule"/>
</dbReference>
<reference evidence="10 11" key="1">
    <citation type="submission" date="2017-11" db="EMBL/GenBank/DDBJ databases">
        <title>Animal gut microbial communities from fecal samples from Wisconsin, USA.</title>
        <authorList>
            <person name="Neumann A."/>
        </authorList>
    </citation>
    <scope>NUCLEOTIDE SEQUENCE [LARGE SCALE GENOMIC DNA]</scope>
    <source>
        <strain evidence="10 11">UWS3</strain>
    </source>
</reference>
<evidence type="ECO:0000256" key="5">
    <source>
        <dbReference type="NCBIfam" id="TIGR00065"/>
    </source>
</evidence>
<evidence type="ECO:0000313" key="11">
    <source>
        <dbReference type="Proteomes" id="UP000231134"/>
    </source>
</evidence>
<dbReference type="InterPro" id="IPR008280">
    <property type="entry name" value="Tub_FtsZ_C"/>
</dbReference>
<dbReference type="GO" id="GO:0005737">
    <property type="term" value="C:cytoplasm"/>
    <property type="evidence" value="ECO:0007669"/>
    <property type="project" value="UniProtKB-SubCell"/>
</dbReference>
<dbReference type="GO" id="GO:0005525">
    <property type="term" value="F:GTP binding"/>
    <property type="evidence" value="ECO:0007669"/>
    <property type="project" value="UniProtKB-UniRule"/>
</dbReference>
<dbReference type="AlphaFoldDB" id="A0A2M9A8P2"/>
<dbReference type="InterPro" id="IPR036525">
    <property type="entry name" value="Tubulin/FtsZ_GTPase_sf"/>
</dbReference>
<dbReference type="GO" id="GO:0051258">
    <property type="term" value="P:protein polymerization"/>
    <property type="evidence" value="ECO:0007669"/>
    <property type="project" value="UniProtKB-UniRule"/>
</dbReference>
<comment type="subcellular location">
    <subcellularLocation>
        <location evidence="4">Cytoplasm</location>
    </subcellularLocation>
    <text evidence="4">Assembles at midcell at the inner surface of the cytoplasmic membrane.</text>
</comment>
<keyword evidence="4" id="KW-0963">Cytoplasm</keyword>
<keyword evidence="4 6" id="KW-0132">Cell division</keyword>